<evidence type="ECO:0000313" key="1">
    <source>
        <dbReference type="EMBL" id="OLQ10381.1"/>
    </source>
</evidence>
<dbReference type="AlphaFoldDB" id="A0A1Q9ESL6"/>
<dbReference type="EMBL" id="LSRX01000079">
    <property type="protein sequence ID" value="OLQ10381.1"/>
    <property type="molecule type" value="Genomic_DNA"/>
</dbReference>
<keyword evidence="2" id="KW-1185">Reference proteome</keyword>
<protein>
    <submittedName>
        <fullName evidence="1">Uncharacterized protein</fullName>
    </submittedName>
</protein>
<accession>A0A1Q9ESL6</accession>
<evidence type="ECO:0000313" key="2">
    <source>
        <dbReference type="Proteomes" id="UP000186817"/>
    </source>
</evidence>
<organism evidence="1 2">
    <name type="scientific">Symbiodinium microadriaticum</name>
    <name type="common">Dinoflagellate</name>
    <name type="synonym">Zooxanthella microadriatica</name>
    <dbReference type="NCBI Taxonomy" id="2951"/>
    <lineage>
        <taxon>Eukaryota</taxon>
        <taxon>Sar</taxon>
        <taxon>Alveolata</taxon>
        <taxon>Dinophyceae</taxon>
        <taxon>Suessiales</taxon>
        <taxon>Symbiodiniaceae</taxon>
        <taxon>Symbiodinium</taxon>
    </lineage>
</organism>
<comment type="caution">
    <text evidence="1">The sequence shown here is derived from an EMBL/GenBank/DDBJ whole genome shotgun (WGS) entry which is preliminary data.</text>
</comment>
<proteinExistence type="predicted"/>
<sequence length="132" mass="14781">MEVEKSSSAANEQRFRHELFLEQTVMNEYFMAFPSLIAKPPPLKHFEGYAGYFARHTGGIKDQALAIALRNALLDRVTAPIKHPKSPWASTLRADSIAQTLLRLAQSEDKNVGWDAAEAWIHGALETDYSPL</sequence>
<name>A0A1Q9ESL6_SYMMI</name>
<dbReference type="Proteomes" id="UP000186817">
    <property type="component" value="Unassembled WGS sequence"/>
</dbReference>
<reference evidence="1 2" key="1">
    <citation type="submission" date="2016-02" db="EMBL/GenBank/DDBJ databases">
        <title>Genome analysis of coral dinoflagellate symbionts highlights evolutionary adaptations to a symbiotic lifestyle.</title>
        <authorList>
            <person name="Aranda M."/>
            <person name="Li Y."/>
            <person name="Liew Y.J."/>
            <person name="Baumgarten S."/>
            <person name="Simakov O."/>
            <person name="Wilson M."/>
            <person name="Piel J."/>
            <person name="Ashoor H."/>
            <person name="Bougouffa S."/>
            <person name="Bajic V.B."/>
            <person name="Ryu T."/>
            <person name="Ravasi T."/>
            <person name="Bayer T."/>
            <person name="Micklem G."/>
            <person name="Kim H."/>
            <person name="Bhak J."/>
            <person name="Lajeunesse T.C."/>
            <person name="Voolstra C.R."/>
        </authorList>
    </citation>
    <scope>NUCLEOTIDE SEQUENCE [LARGE SCALE GENOMIC DNA]</scope>
    <source>
        <strain evidence="1 2">CCMP2467</strain>
    </source>
</reference>
<gene>
    <name evidence="1" type="ORF">AK812_SmicGene5887</name>
</gene>
<dbReference type="OrthoDB" id="417427at2759"/>